<protein>
    <submittedName>
        <fullName evidence="1">Uncharacterized protein</fullName>
    </submittedName>
</protein>
<organism evidence="1 2">
    <name type="scientific">Achlya hypogyna</name>
    <name type="common">Oomycete</name>
    <name type="synonym">Protoachlya hypogyna</name>
    <dbReference type="NCBI Taxonomy" id="1202772"/>
    <lineage>
        <taxon>Eukaryota</taxon>
        <taxon>Sar</taxon>
        <taxon>Stramenopiles</taxon>
        <taxon>Oomycota</taxon>
        <taxon>Saprolegniomycetes</taxon>
        <taxon>Saprolegniales</taxon>
        <taxon>Achlyaceae</taxon>
        <taxon>Achlya</taxon>
    </lineage>
</organism>
<reference evidence="1 2" key="1">
    <citation type="journal article" date="2014" name="Genome Biol. Evol.">
        <title>The secreted proteins of Achlya hypogyna and Thraustotheca clavata identify the ancestral oomycete secretome and reveal gene acquisitions by horizontal gene transfer.</title>
        <authorList>
            <person name="Misner I."/>
            <person name="Blouin N."/>
            <person name="Leonard G."/>
            <person name="Richards T.A."/>
            <person name="Lane C.E."/>
        </authorList>
    </citation>
    <scope>NUCLEOTIDE SEQUENCE [LARGE SCALE GENOMIC DNA]</scope>
    <source>
        <strain evidence="1 2">ATCC 48635</strain>
    </source>
</reference>
<evidence type="ECO:0000313" key="1">
    <source>
        <dbReference type="EMBL" id="OQR87472.1"/>
    </source>
</evidence>
<accession>A0A1V9YP13</accession>
<sequence>MLKSWTGRERARDLAGLGYLALTTSLSVASLALIGPYMANDYFWPGFGSTATSRVLTAVLNGQLTLTASVPQLQLDSPAAALDAVDSGINPSYARLVFYRDLSTVESAIAGLRRLDVARVTYLMAAYCWADIGKKWSMTHTAQRQARCYDRYHANAAVHLEAILRNIDFGTWMALNNARFMTRIGTPIAATPSGPSG</sequence>
<gene>
    <name evidence="1" type="ORF">ACHHYP_08833</name>
</gene>
<dbReference type="EMBL" id="JNBR01001440">
    <property type="protein sequence ID" value="OQR87472.1"/>
    <property type="molecule type" value="Genomic_DNA"/>
</dbReference>
<evidence type="ECO:0000313" key="2">
    <source>
        <dbReference type="Proteomes" id="UP000243579"/>
    </source>
</evidence>
<dbReference type="OrthoDB" id="79307at2759"/>
<proteinExistence type="predicted"/>
<dbReference type="AlphaFoldDB" id="A0A1V9YP13"/>
<name>A0A1V9YP13_ACHHY</name>
<keyword evidence="2" id="KW-1185">Reference proteome</keyword>
<comment type="caution">
    <text evidence="1">The sequence shown here is derived from an EMBL/GenBank/DDBJ whole genome shotgun (WGS) entry which is preliminary data.</text>
</comment>
<dbReference type="Proteomes" id="UP000243579">
    <property type="component" value="Unassembled WGS sequence"/>
</dbReference>